<feature type="transmembrane region" description="Helical" evidence="1">
    <location>
        <begin position="175"/>
        <end position="194"/>
    </location>
</feature>
<feature type="transmembrane region" description="Helical" evidence="1">
    <location>
        <begin position="119"/>
        <end position="137"/>
    </location>
</feature>
<feature type="transmembrane region" description="Helical" evidence="1">
    <location>
        <begin position="93"/>
        <end position="112"/>
    </location>
</feature>
<accession>K2Q0D3</accession>
<feature type="domain" description="EamA" evidence="2">
    <location>
        <begin position="9"/>
        <end position="137"/>
    </location>
</feature>
<evidence type="ECO:0000259" key="2">
    <source>
        <dbReference type="Pfam" id="PF00892"/>
    </source>
</evidence>
<protein>
    <recommendedName>
        <fullName evidence="2">EamA domain-containing protein</fullName>
    </recommendedName>
</protein>
<dbReference type="PATRIC" id="fig|555500.3.peg.2710"/>
<organism evidence="3 4">
    <name type="scientific">Galbibacter marinus</name>
    <dbReference type="NCBI Taxonomy" id="555500"/>
    <lineage>
        <taxon>Bacteria</taxon>
        <taxon>Pseudomonadati</taxon>
        <taxon>Bacteroidota</taxon>
        <taxon>Flavobacteriia</taxon>
        <taxon>Flavobacteriales</taxon>
        <taxon>Flavobacteriaceae</taxon>
        <taxon>Galbibacter</taxon>
    </lineage>
</organism>
<feature type="transmembrane region" description="Helical" evidence="1">
    <location>
        <begin position="66"/>
        <end position="87"/>
    </location>
</feature>
<comment type="caution">
    <text evidence="3">The sequence shown here is derived from an EMBL/GenBank/DDBJ whole genome shotgun (WGS) entry which is preliminary data.</text>
</comment>
<dbReference type="InterPro" id="IPR037185">
    <property type="entry name" value="EmrE-like"/>
</dbReference>
<feature type="transmembrane region" description="Helical" evidence="1">
    <location>
        <begin position="9"/>
        <end position="31"/>
    </location>
</feature>
<dbReference type="SUPFAM" id="SSF103481">
    <property type="entry name" value="Multidrug resistance efflux transporter EmrE"/>
    <property type="match status" value="2"/>
</dbReference>
<evidence type="ECO:0000313" key="3">
    <source>
        <dbReference type="EMBL" id="EKF54296.1"/>
    </source>
</evidence>
<feature type="transmembrane region" description="Helical" evidence="1">
    <location>
        <begin position="143"/>
        <end position="163"/>
    </location>
</feature>
<dbReference type="PANTHER" id="PTHR22911:SF79">
    <property type="entry name" value="MOBA-LIKE NTP TRANSFERASE DOMAIN-CONTAINING PROTEIN"/>
    <property type="match status" value="1"/>
</dbReference>
<feature type="transmembrane region" description="Helical" evidence="1">
    <location>
        <begin position="210"/>
        <end position="231"/>
    </location>
</feature>
<dbReference type="OrthoDB" id="9150437at2"/>
<dbReference type="PANTHER" id="PTHR22911">
    <property type="entry name" value="ACYL-MALONYL CONDENSING ENZYME-RELATED"/>
    <property type="match status" value="1"/>
</dbReference>
<dbReference type="AlphaFoldDB" id="K2Q0D3"/>
<feature type="transmembrane region" description="Helical" evidence="1">
    <location>
        <begin position="238"/>
        <end position="257"/>
    </location>
</feature>
<keyword evidence="1" id="KW-1133">Transmembrane helix</keyword>
<dbReference type="GO" id="GO:0016020">
    <property type="term" value="C:membrane"/>
    <property type="evidence" value="ECO:0007669"/>
    <property type="project" value="InterPro"/>
</dbReference>
<dbReference type="Proteomes" id="UP000007364">
    <property type="component" value="Unassembled WGS sequence"/>
</dbReference>
<gene>
    <name evidence="3" type="ORF">I215_13143</name>
</gene>
<feature type="domain" description="EamA" evidence="2">
    <location>
        <begin position="145"/>
        <end position="281"/>
    </location>
</feature>
<feature type="transmembrane region" description="Helical" evidence="1">
    <location>
        <begin position="37"/>
        <end position="54"/>
    </location>
</feature>
<dbReference type="InterPro" id="IPR000620">
    <property type="entry name" value="EamA_dom"/>
</dbReference>
<sequence>MLNAKLKNYLLLHLIVFIWGFTAILGALISLDAIPLVWFRMSLAAVFIGIYVAFKRLNLRVSKKLLTTLIIAGGVIALHWITFFMAIKVSNVSVTLATISTGAFFTAFLEPIFYKRKMVWYEIMFGLIVIAGLYIIFNVGAQYKLGILLALVSALLSAIFSLINGKLVQKLDSTVIGFYEISSGVLLITLYLLFNGEFSLEYFQLSTSDWMYMLLLSSVCTAFAIVASVKVMKLISPYTVMLTINLEPIYGIFLAYLIFGDAEKMSEGFYVGGAVILATVLANGILKNTLKRKTAISQDK</sequence>
<dbReference type="Pfam" id="PF00892">
    <property type="entry name" value="EamA"/>
    <property type="match status" value="2"/>
</dbReference>
<evidence type="ECO:0000256" key="1">
    <source>
        <dbReference type="SAM" id="Phobius"/>
    </source>
</evidence>
<dbReference type="eggNOG" id="COG0697">
    <property type="taxonomic scope" value="Bacteria"/>
</dbReference>
<keyword evidence="4" id="KW-1185">Reference proteome</keyword>
<feature type="transmembrane region" description="Helical" evidence="1">
    <location>
        <begin position="269"/>
        <end position="286"/>
    </location>
</feature>
<keyword evidence="1" id="KW-0812">Transmembrane</keyword>
<evidence type="ECO:0000313" key="4">
    <source>
        <dbReference type="Proteomes" id="UP000007364"/>
    </source>
</evidence>
<name>K2Q0D3_9FLAO</name>
<keyword evidence="1" id="KW-0472">Membrane</keyword>
<proteinExistence type="predicted"/>
<dbReference type="EMBL" id="AMSG01000025">
    <property type="protein sequence ID" value="EKF54296.1"/>
    <property type="molecule type" value="Genomic_DNA"/>
</dbReference>
<dbReference type="RefSeq" id="WP_008992467.1">
    <property type="nucleotide sequence ID" value="NZ_AMSG01000025.1"/>
</dbReference>
<dbReference type="STRING" id="555500.I215_13143"/>
<reference evidence="3 4" key="1">
    <citation type="journal article" date="2012" name="J. Bacteriol.">
        <title>Genome Sequence of Galbibacter marinum Type Strain ck-I2-15.</title>
        <authorList>
            <person name="Lai Q."/>
            <person name="Li C."/>
            <person name="Shao Z."/>
        </authorList>
    </citation>
    <scope>NUCLEOTIDE SEQUENCE [LARGE SCALE GENOMIC DNA]</scope>
    <source>
        <strain evidence="4">ck-I2-15</strain>
    </source>
</reference>